<accession>A0A0E9UWQ0</accession>
<reference evidence="1" key="2">
    <citation type="journal article" date="2015" name="Fish Shellfish Immunol.">
        <title>Early steps in the European eel (Anguilla anguilla)-Vibrio vulnificus interaction in the gills: Role of the RtxA13 toxin.</title>
        <authorList>
            <person name="Callol A."/>
            <person name="Pajuelo D."/>
            <person name="Ebbesson L."/>
            <person name="Teles M."/>
            <person name="MacKenzie S."/>
            <person name="Amaro C."/>
        </authorList>
    </citation>
    <scope>NUCLEOTIDE SEQUENCE</scope>
</reference>
<dbReference type="EMBL" id="GBXM01038947">
    <property type="protein sequence ID" value="JAH69630.1"/>
    <property type="molecule type" value="Transcribed_RNA"/>
</dbReference>
<protein>
    <submittedName>
        <fullName evidence="1">Uncharacterized protein</fullName>
    </submittedName>
</protein>
<reference evidence="1" key="1">
    <citation type="submission" date="2014-11" db="EMBL/GenBank/DDBJ databases">
        <authorList>
            <person name="Amaro Gonzalez C."/>
        </authorList>
    </citation>
    <scope>NUCLEOTIDE SEQUENCE</scope>
</reference>
<name>A0A0E9UWQ0_ANGAN</name>
<sequence>MADSIRHHFYFRRYTIAFSDHGTAHDTSTKLINH</sequence>
<organism evidence="1">
    <name type="scientific">Anguilla anguilla</name>
    <name type="common">European freshwater eel</name>
    <name type="synonym">Muraena anguilla</name>
    <dbReference type="NCBI Taxonomy" id="7936"/>
    <lineage>
        <taxon>Eukaryota</taxon>
        <taxon>Metazoa</taxon>
        <taxon>Chordata</taxon>
        <taxon>Craniata</taxon>
        <taxon>Vertebrata</taxon>
        <taxon>Euteleostomi</taxon>
        <taxon>Actinopterygii</taxon>
        <taxon>Neopterygii</taxon>
        <taxon>Teleostei</taxon>
        <taxon>Anguilliformes</taxon>
        <taxon>Anguillidae</taxon>
        <taxon>Anguilla</taxon>
    </lineage>
</organism>
<proteinExistence type="predicted"/>
<dbReference type="AlphaFoldDB" id="A0A0E9UWQ0"/>
<evidence type="ECO:0000313" key="1">
    <source>
        <dbReference type="EMBL" id="JAH69630.1"/>
    </source>
</evidence>